<keyword evidence="9" id="KW-0121">Carboxypeptidase</keyword>
<keyword evidence="2 7" id="KW-0645">Protease</keyword>
<dbReference type="GO" id="GO:0004180">
    <property type="term" value="F:carboxypeptidase activity"/>
    <property type="evidence" value="ECO:0007669"/>
    <property type="project" value="UniProtKB-KW"/>
</dbReference>
<dbReference type="InterPro" id="IPR034005">
    <property type="entry name" value="M3A_DCP"/>
</dbReference>
<dbReference type="Proteomes" id="UP000541425">
    <property type="component" value="Unassembled WGS sequence"/>
</dbReference>
<dbReference type="GO" id="GO:0005829">
    <property type="term" value="C:cytosol"/>
    <property type="evidence" value="ECO:0007669"/>
    <property type="project" value="UniProtKB-ARBA"/>
</dbReference>
<comment type="caution">
    <text evidence="9">The sequence shown here is derived from an EMBL/GenBank/DDBJ whole genome shotgun (WGS) entry which is preliminary data.</text>
</comment>
<dbReference type="GO" id="GO:0046872">
    <property type="term" value="F:metal ion binding"/>
    <property type="evidence" value="ECO:0007669"/>
    <property type="project" value="UniProtKB-UniRule"/>
</dbReference>
<dbReference type="EMBL" id="JACICA010000008">
    <property type="protein sequence ID" value="MBB3703153.1"/>
    <property type="molecule type" value="Genomic_DNA"/>
</dbReference>
<dbReference type="GO" id="GO:0006508">
    <property type="term" value="P:proteolysis"/>
    <property type="evidence" value="ECO:0007669"/>
    <property type="project" value="UniProtKB-KW"/>
</dbReference>
<protein>
    <submittedName>
        <fullName evidence="9">Peptidyl-dipeptidase Dcp</fullName>
        <ecNumber evidence="9">3.4.15.5</ecNumber>
    </submittedName>
</protein>
<dbReference type="SUPFAM" id="SSF55486">
    <property type="entry name" value="Metalloproteases ('zincins'), catalytic domain"/>
    <property type="match status" value="1"/>
</dbReference>
<dbReference type="InterPro" id="IPR045090">
    <property type="entry name" value="Pept_M3A_M3B"/>
</dbReference>
<name>A0A7W5UKG5_9BACT</name>
<evidence type="ECO:0000259" key="8">
    <source>
        <dbReference type="Pfam" id="PF01432"/>
    </source>
</evidence>
<keyword evidence="5 7" id="KW-0862">Zinc</keyword>
<dbReference type="FunFam" id="3.40.390.10:FF:000009">
    <property type="entry name" value="Oligopeptidase A"/>
    <property type="match status" value="1"/>
</dbReference>
<evidence type="ECO:0000313" key="9">
    <source>
        <dbReference type="EMBL" id="MBB3703153.1"/>
    </source>
</evidence>
<dbReference type="RefSeq" id="WP_183697220.1">
    <property type="nucleotide sequence ID" value="NZ_JACICA010000008.1"/>
</dbReference>
<dbReference type="PANTHER" id="PTHR43660">
    <property type="entry name" value="DIPEPTIDYL CARBOXYPEPTIDASE"/>
    <property type="match status" value="1"/>
</dbReference>
<evidence type="ECO:0000256" key="4">
    <source>
        <dbReference type="ARBA" id="ARBA00022801"/>
    </source>
</evidence>
<dbReference type="GO" id="GO:0004222">
    <property type="term" value="F:metalloendopeptidase activity"/>
    <property type="evidence" value="ECO:0007669"/>
    <property type="project" value="InterPro"/>
</dbReference>
<sequence length="670" mass="76925">MNPFYTQYGTPHETLPFNRITLKDIEEAILEGMRQENEAIKAIIENPAPPTFENTIEAMDTTDHLLASATTVMFNLSSAETNDELDQLTQRMAPLLSEHTNNINFNVELFSRVKAVYNNAPDSLTAEQRMLLEKTYEGFERSGANLNEADKAKLRILTSELSQLTITFSQNHLKATNAYELFVDEEELLGGLPESQLTQATEAAKEKGKDGWLFTLKFPSYGPFMKYADNRELRRQLYLAYNSQCTQPDDNNNFEVVRQIVNLRREVAQLLGYPTYAAYALKRRMAETTENVYDLLNKLIDAYLEPAKQEVGIVEERAKADGIEDFQPWDFSYYSHKLYVEQYELDPEVLRPYFELSAVKRGIFGLASRLYGISFKKNEDIPVYHPDVDAYEVFDKDGSFLAVLYADFFPRSGKQSGAWMTSYKEQCAETRPHISLVMNFSKPTADKPALLTLGEVETFLHEFGHSLHGIFANTRYQSLSGTNVYWDFVELPSQFMENYSTEKEFLQTFAQHYVTGETIPDDYIERLQKSRTFQAAYACIRQVSFGLLDMAYYTTQDFFDADVRIFEHKAWERVQLLPIIPEACMSVQFGHIMSGGYAAGYYSYKWAEVLDADAFSLFKERGIFDTTIAQSFRDNVLSKGGTEPPMLLYLRFRGRKPTIDALMRRDGILK</sequence>
<gene>
    <name evidence="9" type="ORF">FHS60_001631</name>
</gene>
<evidence type="ECO:0000256" key="7">
    <source>
        <dbReference type="RuleBase" id="RU003435"/>
    </source>
</evidence>
<dbReference type="PANTHER" id="PTHR43660:SF1">
    <property type="entry name" value="DIPEPTIDYL CARBOXYPEPTIDASE"/>
    <property type="match status" value="1"/>
</dbReference>
<organism evidence="9 10">
    <name type="scientific">Alloprevotella rava</name>
    <dbReference type="NCBI Taxonomy" id="671218"/>
    <lineage>
        <taxon>Bacteria</taxon>
        <taxon>Pseudomonadati</taxon>
        <taxon>Bacteroidota</taxon>
        <taxon>Bacteroidia</taxon>
        <taxon>Bacteroidales</taxon>
        <taxon>Prevotellaceae</taxon>
        <taxon>Alloprevotella</taxon>
    </lineage>
</organism>
<dbReference type="InterPro" id="IPR024079">
    <property type="entry name" value="MetalloPept_cat_dom_sf"/>
</dbReference>
<accession>A0A7W5UKG5</accession>
<evidence type="ECO:0000256" key="5">
    <source>
        <dbReference type="ARBA" id="ARBA00022833"/>
    </source>
</evidence>
<dbReference type="EC" id="3.4.15.5" evidence="9"/>
<keyword evidence="3 7" id="KW-0479">Metal-binding</keyword>
<feature type="domain" description="Peptidase M3A/M3B catalytic" evidence="8">
    <location>
        <begin position="224"/>
        <end position="664"/>
    </location>
</feature>
<dbReference type="GO" id="GO:0008241">
    <property type="term" value="F:peptidyl-dipeptidase activity"/>
    <property type="evidence" value="ECO:0007669"/>
    <property type="project" value="UniProtKB-EC"/>
</dbReference>
<dbReference type="InterPro" id="IPR024077">
    <property type="entry name" value="Neurolysin/TOP_dom2"/>
</dbReference>
<dbReference type="Gene3D" id="1.10.1370.40">
    <property type="match status" value="1"/>
</dbReference>
<evidence type="ECO:0000256" key="2">
    <source>
        <dbReference type="ARBA" id="ARBA00022670"/>
    </source>
</evidence>
<dbReference type="CDD" id="cd06456">
    <property type="entry name" value="M3A_DCP"/>
    <property type="match status" value="1"/>
</dbReference>
<keyword evidence="6 7" id="KW-0482">Metalloprotease</keyword>
<dbReference type="InterPro" id="IPR001567">
    <property type="entry name" value="Pept_M3A_M3B_dom"/>
</dbReference>
<dbReference type="Pfam" id="PF01432">
    <property type="entry name" value="Peptidase_M3"/>
    <property type="match status" value="1"/>
</dbReference>
<dbReference type="AlphaFoldDB" id="A0A7W5UKG5"/>
<keyword evidence="4 7" id="KW-0378">Hydrolase</keyword>
<evidence type="ECO:0000313" key="10">
    <source>
        <dbReference type="Proteomes" id="UP000541425"/>
    </source>
</evidence>
<comment type="similarity">
    <text evidence="1 7">Belongs to the peptidase M3 family.</text>
</comment>
<dbReference type="Gene3D" id="1.10.1370.10">
    <property type="entry name" value="Neurolysin, domain 3"/>
    <property type="match status" value="1"/>
</dbReference>
<proteinExistence type="inferred from homology"/>
<evidence type="ECO:0000256" key="6">
    <source>
        <dbReference type="ARBA" id="ARBA00023049"/>
    </source>
</evidence>
<evidence type="ECO:0000256" key="1">
    <source>
        <dbReference type="ARBA" id="ARBA00006040"/>
    </source>
</evidence>
<dbReference type="Gene3D" id="3.40.390.10">
    <property type="entry name" value="Collagenase (Catalytic Domain)"/>
    <property type="match status" value="1"/>
</dbReference>
<reference evidence="9 10" key="1">
    <citation type="submission" date="2020-08" db="EMBL/GenBank/DDBJ databases">
        <title>Genomic Encyclopedia of Type Strains, Phase IV (KMG-IV): sequencing the most valuable type-strain genomes for metagenomic binning, comparative biology and taxonomic classification.</title>
        <authorList>
            <person name="Goeker M."/>
        </authorList>
    </citation>
    <scope>NUCLEOTIDE SEQUENCE [LARGE SCALE GENOMIC DNA]</scope>
    <source>
        <strain evidence="9 10">DSM 22548</strain>
    </source>
</reference>
<evidence type="ECO:0000256" key="3">
    <source>
        <dbReference type="ARBA" id="ARBA00022723"/>
    </source>
</evidence>
<comment type="cofactor">
    <cofactor evidence="7">
        <name>Zn(2+)</name>
        <dbReference type="ChEBI" id="CHEBI:29105"/>
    </cofactor>
    <text evidence="7">Binds 1 zinc ion.</text>
</comment>